<gene>
    <name evidence="1" type="ORF">QY95_04024</name>
</gene>
<evidence type="ECO:0000313" key="1">
    <source>
        <dbReference type="EMBL" id="KKB34138.1"/>
    </source>
</evidence>
<reference evidence="1" key="1">
    <citation type="submission" date="2015-02" db="EMBL/GenBank/DDBJ databases">
        <title>Genome Assembly of Bacillaceae bacterium MTCC 8252.</title>
        <authorList>
            <person name="Verma A."/>
            <person name="Khatri I."/>
            <person name="Mual P."/>
            <person name="Subramanian S."/>
            <person name="Krishnamurthi S."/>
        </authorList>
    </citation>
    <scope>NUCLEOTIDE SEQUENCE [LARGE SCALE GENOMIC DNA]</scope>
    <source>
        <strain evidence="1">MTCC 8252</strain>
    </source>
</reference>
<dbReference type="STRING" id="1221996.QY95_04024"/>
<accession>A0A0F5HLK9</accession>
<protein>
    <submittedName>
        <fullName evidence="1">Uncharacterized protein</fullName>
    </submittedName>
</protein>
<name>A0A0F5HLK9_BACTR</name>
<sequence length="43" mass="5132">MLFLIPNFKKENNVALKKETKQERRREREVKVCVLNGSIILFV</sequence>
<proteinExistence type="predicted"/>
<dbReference type="EMBL" id="JWIR02000089">
    <property type="protein sequence ID" value="KKB34138.1"/>
    <property type="molecule type" value="Genomic_DNA"/>
</dbReference>
<comment type="caution">
    <text evidence="1">The sequence shown here is derived from an EMBL/GenBank/DDBJ whole genome shotgun (WGS) entry which is preliminary data.</text>
</comment>
<dbReference type="Proteomes" id="UP000031563">
    <property type="component" value="Unassembled WGS sequence"/>
</dbReference>
<organism evidence="1 2">
    <name type="scientific">Bacillus thermotolerans</name>
    <name type="common">Quasibacillus thermotolerans</name>
    <dbReference type="NCBI Taxonomy" id="1221996"/>
    <lineage>
        <taxon>Bacteria</taxon>
        <taxon>Bacillati</taxon>
        <taxon>Bacillota</taxon>
        <taxon>Bacilli</taxon>
        <taxon>Bacillales</taxon>
        <taxon>Bacillaceae</taxon>
        <taxon>Bacillus</taxon>
    </lineage>
</organism>
<keyword evidence="2" id="KW-1185">Reference proteome</keyword>
<dbReference type="AlphaFoldDB" id="A0A0F5HLK9"/>
<evidence type="ECO:0000313" key="2">
    <source>
        <dbReference type="Proteomes" id="UP000031563"/>
    </source>
</evidence>